<reference evidence="1 2" key="1">
    <citation type="submission" date="2013-05" db="EMBL/GenBank/DDBJ databases">
        <title>Complete genome sequence of the lipase-producing bacterium Photobacterium gaetbulicola Gung47.</title>
        <authorList>
            <person name="Kim Y.-O."/>
        </authorList>
    </citation>
    <scope>NUCLEOTIDE SEQUENCE [LARGE SCALE GENOMIC DNA]</scope>
    <source>
        <strain evidence="1 2">Gung47</strain>
    </source>
</reference>
<dbReference type="HOGENOM" id="CLU_1466925_0_0_6"/>
<organism evidence="1 2">
    <name type="scientific">Photobacterium gaetbulicola Gung47</name>
    <dbReference type="NCBI Taxonomy" id="658445"/>
    <lineage>
        <taxon>Bacteria</taxon>
        <taxon>Pseudomonadati</taxon>
        <taxon>Pseudomonadota</taxon>
        <taxon>Gammaproteobacteria</taxon>
        <taxon>Vibrionales</taxon>
        <taxon>Vibrionaceae</taxon>
        <taxon>Photobacterium</taxon>
    </lineage>
</organism>
<evidence type="ECO:0000313" key="1">
    <source>
        <dbReference type="EMBL" id="AJR09408.1"/>
    </source>
</evidence>
<gene>
    <name evidence="1" type="ORF">H744_2c2754</name>
</gene>
<dbReference type="EMBL" id="CP005974">
    <property type="protein sequence ID" value="AJR09408.1"/>
    <property type="molecule type" value="Genomic_DNA"/>
</dbReference>
<dbReference type="AlphaFoldDB" id="A0A0C5WQH8"/>
<sequence length="184" mass="21476">MSALRRAYKPRIPMPSHQCSMVNRETLPRECGVYAISRGFECLLVGSASDVGKALQSLHKVGDVQITHGCTAQFWRCREEERQAMELSFIYLMDPKFNIHLPDNFVKIMTEYLKPDSSLAVEDLERFFQHFQANRAYKVHEHEEHRRKTEVTRLAYLAAFSELTDDELDTVQEALDQVRRERRA</sequence>
<proteinExistence type="predicted"/>
<keyword evidence="2" id="KW-1185">Reference proteome</keyword>
<dbReference type="PATRIC" id="fig|658445.3.peg.4793"/>
<name>A0A0C5WQH8_9GAMM</name>
<evidence type="ECO:0000313" key="2">
    <source>
        <dbReference type="Proteomes" id="UP000032303"/>
    </source>
</evidence>
<dbReference type="Proteomes" id="UP000032303">
    <property type="component" value="Chromosome 2"/>
</dbReference>
<accession>A0A0C5WQH8</accession>
<protein>
    <submittedName>
        <fullName evidence="1">Uncharacterized protein</fullName>
    </submittedName>
</protein>
<dbReference type="KEGG" id="pgb:H744_2c2754"/>